<feature type="domain" description="NAD(P)-binding" evidence="4">
    <location>
        <begin position="14"/>
        <end position="110"/>
    </location>
</feature>
<dbReference type="Proteomes" id="UP000799423">
    <property type="component" value="Unassembled WGS sequence"/>
</dbReference>
<dbReference type="PANTHER" id="PTHR47706:SF9">
    <property type="entry name" value="NMRA-LIKE DOMAIN-CONTAINING PROTEIN-RELATED"/>
    <property type="match status" value="1"/>
</dbReference>
<accession>A0A6A7BAQ6</accession>
<evidence type="ECO:0000259" key="4">
    <source>
        <dbReference type="Pfam" id="PF13460"/>
    </source>
</evidence>
<evidence type="ECO:0000256" key="2">
    <source>
        <dbReference type="ARBA" id="ARBA00022857"/>
    </source>
</evidence>
<proteinExistence type="inferred from homology"/>
<dbReference type="PANTHER" id="PTHR47706">
    <property type="entry name" value="NMRA-LIKE FAMILY PROTEIN"/>
    <property type="match status" value="1"/>
</dbReference>
<evidence type="ECO:0000313" key="6">
    <source>
        <dbReference type="Proteomes" id="UP000799423"/>
    </source>
</evidence>
<dbReference type="EMBL" id="MU006298">
    <property type="protein sequence ID" value="KAF2852484.1"/>
    <property type="molecule type" value="Genomic_DNA"/>
</dbReference>
<protein>
    <submittedName>
        <fullName evidence="5">NAD(P)-binding protein</fullName>
    </submittedName>
</protein>
<dbReference type="InterPro" id="IPR051609">
    <property type="entry name" value="NmrA/Isoflavone_reductase-like"/>
</dbReference>
<organism evidence="5 6">
    <name type="scientific">Plenodomus tracheiphilus IPT5</name>
    <dbReference type="NCBI Taxonomy" id="1408161"/>
    <lineage>
        <taxon>Eukaryota</taxon>
        <taxon>Fungi</taxon>
        <taxon>Dikarya</taxon>
        <taxon>Ascomycota</taxon>
        <taxon>Pezizomycotina</taxon>
        <taxon>Dothideomycetes</taxon>
        <taxon>Pleosporomycetidae</taxon>
        <taxon>Pleosporales</taxon>
        <taxon>Pleosporineae</taxon>
        <taxon>Leptosphaeriaceae</taxon>
        <taxon>Plenodomus</taxon>
    </lineage>
</organism>
<keyword evidence="2" id="KW-0521">NADP</keyword>
<keyword evidence="6" id="KW-1185">Reference proteome</keyword>
<evidence type="ECO:0000256" key="1">
    <source>
        <dbReference type="ARBA" id="ARBA00005725"/>
    </source>
</evidence>
<dbReference type="Gene3D" id="3.40.50.720">
    <property type="entry name" value="NAD(P)-binding Rossmann-like Domain"/>
    <property type="match status" value="1"/>
</dbReference>
<reference evidence="5" key="1">
    <citation type="submission" date="2020-01" db="EMBL/GenBank/DDBJ databases">
        <authorList>
            <consortium name="DOE Joint Genome Institute"/>
            <person name="Haridas S."/>
            <person name="Albert R."/>
            <person name="Binder M."/>
            <person name="Bloem J."/>
            <person name="Labutti K."/>
            <person name="Salamov A."/>
            <person name="Andreopoulos B."/>
            <person name="Baker S.E."/>
            <person name="Barry K."/>
            <person name="Bills G."/>
            <person name="Bluhm B.H."/>
            <person name="Cannon C."/>
            <person name="Castanera R."/>
            <person name="Culley D.E."/>
            <person name="Daum C."/>
            <person name="Ezra D."/>
            <person name="Gonzalez J.B."/>
            <person name="Henrissat B."/>
            <person name="Kuo A."/>
            <person name="Liang C."/>
            <person name="Lipzen A."/>
            <person name="Lutzoni F."/>
            <person name="Magnuson J."/>
            <person name="Mondo S."/>
            <person name="Nolan M."/>
            <person name="Ohm R."/>
            <person name="Pangilinan J."/>
            <person name="Park H.-J."/>
            <person name="Ramirez L."/>
            <person name="Alfaro M."/>
            <person name="Sun H."/>
            <person name="Tritt A."/>
            <person name="Yoshinaga Y."/>
            <person name="Zwiers L.-H."/>
            <person name="Turgeon B.G."/>
            <person name="Goodwin S.B."/>
            <person name="Spatafora J.W."/>
            <person name="Crous P.W."/>
            <person name="Grigoriev I.V."/>
        </authorList>
    </citation>
    <scope>NUCLEOTIDE SEQUENCE</scope>
    <source>
        <strain evidence="5">IPT5</strain>
    </source>
</reference>
<dbReference type="AlphaFoldDB" id="A0A6A7BAQ6"/>
<name>A0A6A7BAQ6_9PLEO</name>
<sequence length="328" mass="35673">MATTPVITNVAWYGTGKIGLQALNHLASTSLFNITILVRKDPSTYTIPSTVKARQIDLTSHSSLVEALTGIDAVVVFSSFEPGHQQDILQIALINAAIAAGVKLFIPSEWAPDTPGGYGVSKDVEDGGFGRISQTALGPTAVAGTKRAVHNYLLARSVEGSGLSFVSIHVGLMPEVLGLKIFAKFDMDKRIAYLPDGGIPRFSIASHETLQKALVAVLQTYPSNKNSFLYFRDGETNYLEIMELIEKASGKPWTVESFSLAKQKKIADANLREGKFGWDEFVGVLSVWFVGGLTVWKNVDNERLGLEAPSDEKGRRLLEDTVKKFLQG</sequence>
<comment type="similarity">
    <text evidence="1">Belongs to the NmrA-type oxidoreductase family. Isoflavone reductase subfamily.</text>
</comment>
<dbReference type="GO" id="GO:0016491">
    <property type="term" value="F:oxidoreductase activity"/>
    <property type="evidence" value="ECO:0007669"/>
    <property type="project" value="UniProtKB-KW"/>
</dbReference>
<dbReference type="Pfam" id="PF13460">
    <property type="entry name" value="NAD_binding_10"/>
    <property type="match status" value="1"/>
</dbReference>
<dbReference type="InterPro" id="IPR016040">
    <property type="entry name" value="NAD(P)-bd_dom"/>
</dbReference>
<dbReference type="InterPro" id="IPR036291">
    <property type="entry name" value="NAD(P)-bd_dom_sf"/>
</dbReference>
<dbReference type="OrthoDB" id="419598at2759"/>
<keyword evidence="3" id="KW-0560">Oxidoreductase</keyword>
<dbReference type="SUPFAM" id="SSF51735">
    <property type="entry name" value="NAD(P)-binding Rossmann-fold domains"/>
    <property type="match status" value="1"/>
</dbReference>
<evidence type="ECO:0000256" key="3">
    <source>
        <dbReference type="ARBA" id="ARBA00023002"/>
    </source>
</evidence>
<evidence type="ECO:0000313" key="5">
    <source>
        <dbReference type="EMBL" id="KAF2852484.1"/>
    </source>
</evidence>
<gene>
    <name evidence="5" type="ORF">T440DRAFT_525955</name>
</gene>